<dbReference type="SUPFAM" id="SSF51735">
    <property type="entry name" value="NAD(P)-binding Rossmann-fold domains"/>
    <property type="match status" value="1"/>
</dbReference>
<dbReference type="PANTHER" id="PTHR13812:SF19">
    <property type="entry name" value="KETIMINE REDUCTASE MU-CRYSTALLIN"/>
    <property type="match status" value="1"/>
</dbReference>
<dbReference type="Pfam" id="PF02423">
    <property type="entry name" value="OCD_Mu_crystall"/>
    <property type="match status" value="1"/>
</dbReference>
<dbReference type="InterPro" id="IPR036291">
    <property type="entry name" value="NAD(P)-bd_dom_sf"/>
</dbReference>
<dbReference type="GO" id="GO:0019752">
    <property type="term" value="P:carboxylic acid metabolic process"/>
    <property type="evidence" value="ECO:0007669"/>
    <property type="project" value="UniProtKB-ARBA"/>
</dbReference>
<evidence type="ECO:0000256" key="1">
    <source>
        <dbReference type="ARBA" id="ARBA00008903"/>
    </source>
</evidence>
<dbReference type="PANTHER" id="PTHR13812">
    <property type="entry name" value="KETIMINE REDUCTASE MU-CRYSTALLIN"/>
    <property type="match status" value="1"/>
</dbReference>
<dbReference type="Proteomes" id="UP000445000">
    <property type="component" value="Unassembled WGS sequence"/>
</dbReference>
<dbReference type="InterPro" id="IPR023401">
    <property type="entry name" value="ODC_N"/>
</dbReference>
<dbReference type="RefSeq" id="WP_161814249.1">
    <property type="nucleotide sequence ID" value="NZ_BLJN01000004.1"/>
</dbReference>
<reference evidence="3" key="1">
    <citation type="submission" date="2020-01" db="EMBL/GenBank/DDBJ databases">
        <title>'Steroidobacter agaridevorans' sp. nov., agar-degrading bacteria isolated from rhizosphere soils.</title>
        <authorList>
            <person name="Ikenaga M."/>
            <person name="Kataoka M."/>
            <person name="Murouchi A."/>
            <person name="Katsuragi S."/>
            <person name="Sakai M."/>
        </authorList>
    </citation>
    <scope>NUCLEOTIDE SEQUENCE [LARGE SCALE GENOMIC DNA]</scope>
    <source>
        <strain evidence="3">YU21-B</strain>
    </source>
</reference>
<evidence type="ECO:0000313" key="2">
    <source>
        <dbReference type="EMBL" id="GFE82628.1"/>
    </source>
</evidence>
<dbReference type="GO" id="GO:0016491">
    <property type="term" value="F:oxidoreductase activity"/>
    <property type="evidence" value="ECO:0007669"/>
    <property type="project" value="UniProtKB-ARBA"/>
</dbReference>
<organism evidence="2 3">
    <name type="scientific">Steroidobacter agaridevorans</name>
    <dbReference type="NCBI Taxonomy" id="2695856"/>
    <lineage>
        <taxon>Bacteria</taxon>
        <taxon>Pseudomonadati</taxon>
        <taxon>Pseudomonadota</taxon>
        <taxon>Gammaproteobacteria</taxon>
        <taxon>Steroidobacterales</taxon>
        <taxon>Steroidobacteraceae</taxon>
        <taxon>Steroidobacter</taxon>
    </lineage>
</organism>
<keyword evidence="3" id="KW-1185">Reference proteome</keyword>
<comment type="similarity">
    <text evidence="1">Belongs to the ornithine cyclodeaminase/mu-crystallin family.</text>
</comment>
<dbReference type="InterPro" id="IPR003462">
    <property type="entry name" value="ODC_Mu_crystall"/>
</dbReference>
<evidence type="ECO:0000313" key="3">
    <source>
        <dbReference type="Proteomes" id="UP000445000"/>
    </source>
</evidence>
<gene>
    <name evidence="2" type="ORF">GCM10011487_46280</name>
</gene>
<name>A0A829YIH0_9GAMM</name>
<sequence>MTDSIPLIDAATVEKLSPMPALIESLRVAFATGGYQSPPRYATDMSETSSLLLMPAWKEHSRLGVKIVNVDRLARPSVKSSYVLLDQATARPLAVLDGATLTRRRTAAASVLAATFLARPDSRRLLLLGTGAMIPALIEAYVSAFAIETIMIWGRDPQSVAAVVAHARARGIDANAVTDIRAALAEADIVSSATLATAPLVHGEHLRAGMHVDLIGAFRPDMCEADGVCFSRSLVFVDTHAGAREEAGDLLQAIAGGHLTARDIAGDLSALCEKKHAGRGHQRDAITLFKSVGAALEDLAAAQLVFEKWQQ</sequence>
<dbReference type="PIRSF" id="PIRSF001439">
    <property type="entry name" value="CryM"/>
    <property type="match status" value="1"/>
</dbReference>
<dbReference type="Gene3D" id="3.40.50.720">
    <property type="entry name" value="NAD(P)-binding Rossmann-like Domain"/>
    <property type="match status" value="1"/>
</dbReference>
<protein>
    <submittedName>
        <fullName evidence="2">Ornithine cyclodeaminase</fullName>
    </submittedName>
</protein>
<proteinExistence type="inferred from homology"/>
<dbReference type="FunFam" id="3.40.50.720:FF:000311">
    <property type="entry name" value="Ornithine cyclodeaminase"/>
    <property type="match status" value="1"/>
</dbReference>
<dbReference type="NCBIfam" id="NF004793">
    <property type="entry name" value="PRK06141.1"/>
    <property type="match status" value="1"/>
</dbReference>
<accession>A0A829YIH0</accession>
<dbReference type="Gene3D" id="3.30.1780.10">
    <property type="entry name" value="ornithine cyclodeaminase, domain 1"/>
    <property type="match status" value="1"/>
</dbReference>
<comment type="caution">
    <text evidence="2">The sequence shown here is derived from an EMBL/GenBank/DDBJ whole genome shotgun (WGS) entry which is preliminary data.</text>
</comment>
<dbReference type="GO" id="GO:0005737">
    <property type="term" value="C:cytoplasm"/>
    <property type="evidence" value="ECO:0007669"/>
    <property type="project" value="TreeGrafter"/>
</dbReference>
<dbReference type="EMBL" id="BLJN01000004">
    <property type="protein sequence ID" value="GFE82628.1"/>
    <property type="molecule type" value="Genomic_DNA"/>
</dbReference>
<dbReference type="AlphaFoldDB" id="A0A829YIH0"/>